<dbReference type="Gramene" id="EOY14335">
    <property type="protein sequence ID" value="EOY14335"/>
    <property type="gene ID" value="TCM_033719"/>
</dbReference>
<dbReference type="HOGENOM" id="CLU_1900003_0_0_1"/>
<organism evidence="3 4">
    <name type="scientific">Theobroma cacao</name>
    <name type="common">Cacao</name>
    <name type="synonym">Cocoa</name>
    <dbReference type="NCBI Taxonomy" id="3641"/>
    <lineage>
        <taxon>Eukaryota</taxon>
        <taxon>Viridiplantae</taxon>
        <taxon>Streptophyta</taxon>
        <taxon>Embryophyta</taxon>
        <taxon>Tracheophyta</taxon>
        <taxon>Spermatophyta</taxon>
        <taxon>Magnoliopsida</taxon>
        <taxon>eudicotyledons</taxon>
        <taxon>Gunneridae</taxon>
        <taxon>Pentapetalae</taxon>
        <taxon>rosids</taxon>
        <taxon>malvids</taxon>
        <taxon>Malvales</taxon>
        <taxon>Malvaceae</taxon>
        <taxon>Byttnerioideae</taxon>
        <taxon>Theobroma</taxon>
    </lineage>
</organism>
<dbReference type="AlphaFoldDB" id="A0A061FAF9"/>
<dbReference type="Gene3D" id="1.10.340.70">
    <property type="match status" value="1"/>
</dbReference>
<evidence type="ECO:0000313" key="4">
    <source>
        <dbReference type="Proteomes" id="UP000026915"/>
    </source>
</evidence>
<accession>A0A061FAF9</accession>
<evidence type="ECO:0000313" key="3">
    <source>
        <dbReference type="EMBL" id="EOY14335.1"/>
    </source>
</evidence>
<reference evidence="3 4" key="1">
    <citation type="journal article" date="2013" name="Genome Biol.">
        <title>The genome sequence of the most widely cultivated cacao type and its use to identify candidate genes regulating pod color.</title>
        <authorList>
            <person name="Motamayor J.C."/>
            <person name="Mockaitis K."/>
            <person name="Schmutz J."/>
            <person name="Haiminen N."/>
            <person name="Iii D.L."/>
            <person name="Cornejo O."/>
            <person name="Findley S.D."/>
            <person name="Zheng P."/>
            <person name="Utro F."/>
            <person name="Royaert S."/>
            <person name="Saski C."/>
            <person name="Jenkins J."/>
            <person name="Podicheti R."/>
            <person name="Zhao M."/>
            <person name="Scheffler B.E."/>
            <person name="Stack J.C."/>
            <person name="Feltus F.A."/>
            <person name="Mustiga G.M."/>
            <person name="Amores F."/>
            <person name="Phillips W."/>
            <person name="Marelli J.P."/>
            <person name="May G.D."/>
            <person name="Shapiro H."/>
            <person name="Ma J."/>
            <person name="Bustamante C.D."/>
            <person name="Schnell R.J."/>
            <person name="Main D."/>
            <person name="Gilbert D."/>
            <person name="Parida L."/>
            <person name="Kuhn D.N."/>
        </authorList>
    </citation>
    <scope>NUCLEOTIDE SEQUENCE [LARGE SCALE GENOMIC DNA]</scope>
    <source>
        <strain evidence="4">cv. Matina 1-6</strain>
    </source>
</reference>
<dbReference type="Pfam" id="PF17921">
    <property type="entry name" value="Integrase_H2C2"/>
    <property type="match status" value="1"/>
</dbReference>
<proteinExistence type="predicted"/>
<sequence length="134" mass="15734">MSNETSRRLSRARWDFQCAKEGKMRWFWMDGNLFMTKENRIYVPRSEGLHKEIMRKHHNSLWVRNLIAKRTKALIVACYYWPKLTKDVEAISETPPNSPQPEAAQMVDQEEQRALSHQKEGRPHNLQAGDAARA</sequence>
<name>A0A061FAF9_THECC</name>
<dbReference type="InParanoid" id="A0A061FAF9"/>
<gene>
    <name evidence="3" type="ORF">TCM_033719</name>
</gene>
<dbReference type="InterPro" id="IPR041588">
    <property type="entry name" value="Integrase_H2C2"/>
</dbReference>
<feature type="region of interest" description="Disordered" evidence="1">
    <location>
        <begin position="91"/>
        <end position="134"/>
    </location>
</feature>
<dbReference type="EMBL" id="CM001885">
    <property type="protein sequence ID" value="EOY14335.1"/>
    <property type="molecule type" value="Genomic_DNA"/>
</dbReference>
<dbReference type="Proteomes" id="UP000026915">
    <property type="component" value="Chromosome 7"/>
</dbReference>
<feature type="compositionally biased region" description="Basic and acidic residues" evidence="1">
    <location>
        <begin position="110"/>
        <end position="123"/>
    </location>
</feature>
<feature type="domain" description="Integrase zinc-binding" evidence="2">
    <location>
        <begin position="48"/>
        <end position="91"/>
    </location>
</feature>
<evidence type="ECO:0000259" key="2">
    <source>
        <dbReference type="Pfam" id="PF17921"/>
    </source>
</evidence>
<evidence type="ECO:0000256" key="1">
    <source>
        <dbReference type="SAM" id="MobiDB-lite"/>
    </source>
</evidence>
<keyword evidence="4" id="KW-1185">Reference proteome</keyword>
<protein>
    <recommendedName>
        <fullName evidence="2">Integrase zinc-binding domain-containing protein</fullName>
    </recommendedName>
</protein>